<sequence>MTITHETVPGGPAGTHVPVMLDEVLRTLAPRAGGCYLDATFGGGGYTRALLQAADCTVWAIDRDPDAIARGAALAAAFPGRLHLLHGHFGTLFSLLSDSGVSRLDGVVFDLGVSSFQLDEPQRGFSFRADGPLDMRMDRAGPSAADLIATLDEGALADLLYTYGEERLSRRIARAIVTARAEEPITTTGALAALIRRVVPPDRSGIDPATRSFQALRIRVNDELGEIEAALAQAARMVAPGGRLVVVSFHSLEDRIVKRFMLDAAGRAPAPSRHDPRGLMERAPSAWRLLTPRAVRPTPAEAARNPRARSARLRAAARIETDKPAHRPAEERP</sequence>
<dbReference type="Proteomes" id="UP000032680">
    <property type="component" value="Unassembled WGS sequence"/>
</dbReference>
<keyword evidence="4 6" id="KW-0808">Transferase</keyword>
<comment type="subcellular location">
    <subcellularLocation>
        <location evidence="6">Cytoplasm</location>
    </subcellularLocation>
</comment>
<dbReference type="GO" id="GO:0071424">
    <property type="term" value="F:rRNA (cytosine-N4-)-methyltransferase activity"/>
    <property type="evidence" value="ECO:0007669"/>
    <property type="project" value="UniProtKB-UniRule"/>
</dbReference>
<dbReference type="InterPro" id="IPR023397">
    <property type="entry name" value="SAM-dep_MeTrfase_MraW_recog"/>
</dbReference>
<keyword evidence="9" id="KW-1185">Reference proteome</keyword>
<feature type="binding site" evidence="6">
    <location>
        <position position="89"/>
    </location>
    <ligand>
        <name>S-adenosyl-L-methionine</name>
        <dbReference type="ChEBI" id="CHEBI:59789"/>
    </ligand>
</feature>
<evidence type="ECO:0000313" key="8">
    <source>
        <dbReference type="EMBL" id="GAN78409.1"/>
    </source>
</evidence>
<gene>
    <name evidence="6" type="primary">rsmH</name>
    <name evidence="8" type="ORF">Asru_0823_02</name>
</gene>
<accession>A0A0D6PC20</accession>
<feature type="binding site" evidence="6">
    <location>
        <begin position="44"/>
        <end position="46"/>
    </location>
    <ligand>
        <name>S-adenosyl-L-methionine</name>
        <dbReference type="ChEBI" id="CHEBI:59789"/>
    </ligand>
</feature>
<dbReference type="GO" id="GO:0070475">
    <property type="term" value="P:rRNA base methylation"/>
    <property type="evidence" value="ECO:0007669"/>
    <property type="project" value="UniProtKB-UniRule"/>
</dbReference>
<evidence type="ECO:0000256" key="6">
    <source>
        <dbReference type="HAMAP-Rule" id="MF_01007"/>
    </source>
</evidence>
<comment type="catalytic activity">
    <reaction evidence="6">
        <text>cytidine(1402) in 16S rRNA + S-adenosyl-L-methionine = N(4)-methylcytidine(1402) in 16S rRNA + S-adenosyl-L-homocysteine + H(+)</text>
        <dbReference type="Rhea" id="RHEA:42928"/>
        <dbReference type="Rhea" id="RHEA-COMP:10286"/>
        <dbReference type="Rhea" id="RHEA-COMP:10287"/>
        <dbReference type="ChEBI" id="CHEBI:15378"/>
        <dbReference type="ChEBI" id="CHEBI:57856"/>
        <dbReference type="ChEBI" id="CHEBI:59789"/>
        <dbReference type="ChEBI" id="CHEBI:74506"/>
        <dbReference type="ChEBI" id="CHEBI:82748"/>
        <dbReference type="EC" id="2.1.1.199"/>
    </reaction>
</comment>
<name>A0A0D6PC20_9PROT</name>
<dbReference type="PANTHER" id="PTHR11265:SF0">
    <property type="entry name" value="12S RRNA N4-METHYLCYTIDINE METHYLTRANSFERASE"/>
    <property type="match status" value="1"/>
</dbReference>
<evidence type="ECO:0000256" key="4">
    <source>
        <dbReference type="ARBA" id="ARBA00022679"/>
    </source>
</evidence>
<dbReference type="AlphaFoldDB" id="A0A0D6PC20"/>
<dbReference type="SUPFAM" id="SSF81799">
    <property type="entry name" value="Putative methyltransferase TM0872, insert domain"/>
    <property type="match status" value="1"/>
</dbReference>
<evidence type="ECO:0000256" key="2">
    <source>
        <dbReference type="ARBA" id="ARBA00022552"/>
    </source>
</evidence>
<feature type="compositionally biased region" description="Basic and acidic residues" evidence="7">
    <location>
        <begin position="317"/>
        <end position="333"/>
    </location>
</feature>
<feature type="region of interest" description="Disordered" evidence="7">
    <location>
        <begin position="291"/>
        <end position="333"/>
    </location>
</feature>
<dbReference type="Pfam" id="PF01795">
    <property type="entry name" value="Methyltransf_5"/>
    <property type="match status" value="1"/>
</dbReference>
<dbReference type="Gene3D" id="1.10.150.170">
    <property type="entry name" value="Putative methyltransferase TM0872, insert domain"/>
    <property type="match status" value="1"/>
</dbReference>
<evidence type="ECO:0000256" key="1">
    <source>
        <dbReference type="ARBA" id="ARBA00010396"/>
    </source>
</evidence>
<comment type="function">
    <text evidence="6">Specifically methylates the N4 position of cytidine in position 1402 (C1402) of 16S rRNA.</text>
</comment>
<comment type="caution">
    <text evidence="8">The sequence shown here is derived from an EMBL/GenBank/DDBJ whole genome shotgun (WGS) entry which is preliminary data.</text>
</comment>
<evidence type="ECO:0000256" key="5">
    <source>
        <dbReference type="ARBA" id="ARBA00022691"/>
    </source>
</evidence>
<keyword evidence="3 6" id="KW-0489">Methyltransferase</keyword>
<feature type="binding site" evidence="6">
    <location>
        <position position="117"/>
    </location>
    <ligand>
        <name>S-adenosyl-L-methionine</name>
        <dbReference type="ChEBI" id="CHEBI:59789"/>
    </ligand>
</feature>
<feature type="binding site" evidence="6">
    <location>
        <position position="62"/>
    </location>
    <ligand>
        <name>S-adenosyl-L-methionine</name>
        <dbReference type="ChEBI" id="CHEBI:59789"/>
    </ligand>
</feature>
<feature type="binding site" evidence="6">
    <location>
        <position position="110"/>
    </location>
    <ligand>
        <name>S-adenosyl-L-methionine</name>
        <dbReference type="ChEBI" id="CHEBI:59789"/>
    </ligand>
</feature>
<evidence type="ECO:0000313" key="9">
    <source>
        <dbReference type="Proteomes" id="UP000032680"/>
    </source>
</evidence>
<evidence type="ECO:0000256" key="3">
    <source>
        <dbReference type="ARBA" id="ARBA00022603"/>
    </source>
</evidence>
<proteinExistence type="inferred from homology"/>
<protein>
    <recommendedName>
        <fullName evidence="6">Ribosomal RNA small subunit methyltransferase H</fullName>
        <ecNumber evidence="6">2.1.1.199</ecNumber>
    </recommendedName>
    <alternativeName>
        <fullName evidence="6">16S rRNA m(4)C1402 methyltransferase</fullName>
    </alternativeName>
    <alternativeName>
        <fullName evidence="6">rRNA (cytosine-N(4)-)-methyltransferase RsmH</fullName>
    </alternativeName>
</protein>
<dbReference type="InterPro" id="IPR002903">
    <property type="entry name" value="RsmH"/>
</dbReference>
<dbReference type="NCBIfam" id="TIGR00006">
    <property type="entry name" value="16S rRNA (cytosine(1402)-N(4))-methyltransferase RsmH"/>
    <property type="match status" value="1"/>
</dbReference>
<feature type="compositionally biased region" description="Low complexity" evidence="7">
    <location>
        <begin position="296"/>
        <end position="305"/>
    </location>
</feature>
<evidence type="ECO:0000256" key="7">
    <source>
        <dbReference type="SAM" id="MobiDB-lite"/>
    </source>
</evidence>
<comment type="similarity">
    <text evidence="1 6">Belongs to the methyltransferase superfamily. RsmH family.</text>
</comment>
<dbReference type="EC" id="2.1.1.199" evidence="6"/>
<reference evidence="8 9" key="1">
    <citation type="submission" date="2012-11" db="EMBL/GenBank/DDBJ databases">
        <title>Whole genome sequence of Acidisphaera rubrifaciens HS-AP3.</title>
        <authorList>
            <person name="Azuma Y."/>
            <person name="Higashiura N."/>
            <person name="Hirakawa H."/>
            <person name="Matsushita K."/>
        </authorList>
    </citation>
    <scope>NUCLEOTIDE SEQUENCE [LARGE SCALE GENOMIC DNA]</scope>
    <source>
        <strain evidence="8 9">HS-AP3</strain>
    </source>
</reference>
<organism evidence="8 9">
    <name type="scientific">Acidisphaera rubrifaciens HS-AP3</name>
    <dbReference type="NCBI Taxonomy" id="1231350"/>
    <lineage>
        <taxon>Bacteria</taxon>
        <taxon>Pseudomonadati</taxon>
        <taxon>Pseudomonadota</taxon>
        <taxon>Alphaproteobacteria</taxon>
        <taxon>Acetobacterales</taxon>
        <taxon>Acetobacteraceae</taxon>
        <taxon>Acidisphaera</taxon>
    </lineage>
</organism>
<dbReference type="HAMAP" id="MF_01007">
    <property type="entry name" value="16SrRNA_methyltr_H"/>
    <property type="match status" value="1"/>
</dbReference>
<dbReference type="EMBL" id="BANB01000821">
    <property type="protein sequence ID" value="GAN78409.1"/>
    <property type="molecule type" value="Genomic_DNA"/>
</dbReference>
<dbReference type="InterPro" id="IPR029063">
    <property type="entry name" value="SAM-dependent_MTases_sf"/>
</dbReference>
<dbReference type="SUPFAM" id="SSF53335">
    <property type="entry name" value="S-adenosyl-L-methionine-dependent methyltransferases"/>
    <property type="match status" value="1"/>
</dbReference>
<keyword evidence="5 6" id="KW-0949">S-adenosyl-L-methionine</keyword>
<dbReference type="Gene3D" id="3.40.50.150">
    <property type="entry name" value="Vaccinia Virus protein VP39"/>
    <property type="match status" value="1"/>
</dbReference>
<dbReference type="GO" id="GO:0005737">
    <property type="term" value="C:cytoplasm"/>
    <property type="evidence" value="ECO:0007669"/>
    <property type="project" value="UniProtKB-SubCell"/>
</dbReference>
<dbReference type="PANTHER" id="PTHR11265">
    <property type="entry name" value="S-ADENOSYL-METHYLTRANSFERASE MRAW"/>
    <property type="match status" value="1"/>
</dbReference>
<keyword evidence="6" id="KW-0963">Cytoplasm</keyword>
<keyword evidence="2 6" id="KW-0698">rRNA processing</keyword>
<dbReference type="PIRSF" id="PIRSF004486">
    <property type="entry name" value="MraW"/>
    <property type="match status" value="1"/>
</dbReference>